<evidence type="ECO:0000256" key="1">
    <source>
        <dbReference type="SAM" id="MobiDB-lite"/>
    </source>
</evidence>
<keyword evidence="2" id="KW-1133">Transmembrane helix</keyword>
<keyword evidence="2" id="KW-0472">Membrane</keyword>
<keyword evidence="2" id="KW-0812">Transmembrane</keyword>
<dbReference type="EMBL" id="JAWDJR010000003">
    <property type="protein sequence ID" value="KAK9978879.1"/>
    <property type="molecule type" value="Genomic_DNA"/>
</dbReference>
<evidence type="ECO:0000313" key="3">
    <source>
        <dbReference type="EMBL" id="KAK9978879.1"/>
    </source>
</evidence>
<organism evidence="3 4">
    <name type="scientific">Culter alburnus</name>
    <name type="common">Topmouth culter</name>
    <dbReference type="NCBI Taxonomy" id="194366"/>
    <lineage>
        <taxon>Eukaryota</taxon>
        <taxon>Metazoa</taxon>
        <taxon>Chordata</taxon>
        <taxon>Craniata</taxon>
        <taxon>Vertebrata</taxon>
        <taxon>Euteleostomi</taxon>
        <taxon>Actinopterygii</taxon>
        <taxon>Neopterygii</taxon>
        <taxon>Teleostei</taxon>
        <taxon>Ostariophysi</taxon>
        <taxon>Cypriniformes</taxon>
        <taxon>Xenocyprididae</taxon>
        <taxon>Xenocypridinae</taxon>
        <taxon>Culter</taxon>
    </lineage>
</organism>
<feature type="compositionally biased region" description="Basic and acidic residues" evidence="1">
    <location>
        <begin position="160"/>
        <end position="173"/>
    </location>
</feature>
<dbReference type="AlphaFoldDB" id="A0AAW2AYR4"/>
<keyword evidence="4" id="KW-1185">Reference proteome</keyword>
<reference evidence="3 4" key="1">
    <citation type="submission" date="2024-05" db="EMBL/GenBank/DDBJ databases">
        <title>A high-quality chromosomal-level genome assembly of Topmouth culter (Culter alburnus).</title>
        <authorList>
            <person name="Zhao H."/>
        </authorList>
    </citation>
    <scope>NUCLEOTIDE SEQUENCE [LARGE SCALE GENOMIC DNA]</scope>
    <source>
        <strain evidence="3">CATC2023</strain>
        <tissue evidence="3">Muscle</tissue>
    </source>
</reference>
<dbReference type="Proteomes" id="UP001479290">
    <property type="component" value="Unassembled WGS sequence"/>
</dbReference>
<name>A0AAW2AYR4_CULAL</name>
<comment type="caution">
    <text evidence="3">The sequence shown here is derived from an EMBL/GenBank/DDBJ whole genome shotgun (WGS) entry which is preliminary data.</text>
</comment>
<accession>A0AAW2AYR4</accession>
<feature type="region of interest" description="Disordered" evidence="1">
    <location>
        <begin position="155"/>
        <end position="182"/>
    </location>
</feature>
<gene>
    <name evidence="3" type="ORF">ABG768_020617</name>
</gene>
<proteinExistence type="predicted"/>
<evidence type="ECO:0000256" key="2">
    <source>
        <dbReference type="SAM" id="Phobius"/>
    </source>
</evidence>
<sequence length="193" mass="22051">MDIINMTCGEIQSSVGFVYMILPVILNQTLNDPDCEQSWYTEDRRLIADPSDPHKLMYPVTSVSSDRLVTSYCVDELHHEIQCHSKRITHETMFRVFNDTDSSGGPTQTPNSHQFWWISALFLIMIVLLLLICFLLPEKSNFQLSDSEIRDPESAVQKKLKSDESDSLNHTESEQINGSCPEDHPVITLNIIH</sequence>
<feature type="transmembrane region" description="Helical" evidence="2">
    <location>
        <begin position="115"/>
        <end position="136"/>
    </location>
</feature>
<protein>
    <submittedName>
        <fullName evidence="3">Uncharacterized protein</fullName>
    </submittedName>
</protein>
<evidence type="ECO:0000313" key="4">
    <source>
        <dbReference type="Proteomes" id="UP001479290"/>
    </source>
</evidence>